<comment type="caution">
    <text evidence="3">The sequence shown here is derived from an EMBL/GenBank/DDBJ whole genome shotgun (WGS) entry which is preliminary data.</text>
</comment>
<dbReference type="Gene3D" id="2.30.30.90">
    <property type="match status" value="1"/>
</dbReference>
<evidence type="ECO:0000313" key="3">
    <source>
        <dbReference type="EMBL" id="HJC48520.1"/>
    </source>
</evidence>
<gene>
    <name evidence="3" type="ORF">IAA04_10755</name>
</gene>
<evidence type="ECO:0000259" key="2">
    <source>
        <dbReference type="SMART" id="SM00899"/>
    </source>
</evidence>
<evidence type="ECO:0000313" key="4">
    <source>
        <dbReference type="Proteomes" id="UP000823883"/>
    </source>
</evidence>
<dbReference type="AlphaFoldDB" id="A0A9D2PD19"/>
<dbReference type="Pfam" id="PF04023">
    <property type="entry name" value="FeoA"/>
    <property type="match status" value="1"/>
</dbReference>
<organism evidence="3 4">
    <name type="scientific">Candidatus Lachnoclostridium pullistercoris</name>
    <dbReference type="NCBI Taxonomy" id="2838632"/>
    <lineage>
        <taxon>Bacteria</taxon>
        <taxon>Bacillati</taxon>
        <taxon>Bacillota</taxon>
        <taxon>Clostridia</taxon>
        <taxon>Lachnospirales</taxon>
        <taxon>Lachnospiraceae</taxon>
    </lineage>
</organism>
<dbReference type="Proteomes" id="UP000823883">
    <property type="component" value="Unassembled WGS sequence"/>
</dbReference>
<dbReference type="SUPFAM" id="SSF50037">
    <property type="entry name" value="C-terminal domain of transcriptional repressors"/>
    <property type="match status" value="1"/>
</dbReference>
<evidence type="ECO:0000256" key="1">
    <source>
        <dbReference type="ARBA" id="ARBA00023004"/>
    </source>
</evidence>
<dbReference type="InterPro" id="IPR008988">
    <property type="entry name" value="Transcriptional_repressor_C"/>
</dbReference>
<reference evidence="3" key="1">
    <citation type="journal article" date="2021" name="PeerJ">
        <title>Extensive microbial diversity within the chicken gut microbiome revealed by metagenomics and culture.</title>
        <authorList>
            <person name="Gilroy R."/>
            <person name="Ravi A."/>
            <person name="Getino M."/>
            <person name="Pursley I."/>
            <person name="Horton D.L."/>
            <person name="Alikhan N.F."/>
            <person name="Baker D."/>
            <person name="Gharbi K."/>
            <person name="Hall N."/>
            <person name="Watson M."/>
            <person name="Adriaenssens E.M."/>
            <person name="Foster-Nyarko E."/>
            <person name="Jarju S."/>
            <person name="Secka A."/>
            <person name="Antonio M."/>
            <person name="Oren A."/>
            <person name="Chaudhuri R.R."/>
            <person name="La Ragione R."/>
            <person name="Hildebrand F."/>
            <person name="Pallen M.J."/>
        </authorList>
    </citation>
    <scope>NUCLEOTIDE SEQUENCE</scope>
    <source>
        <strain evidence="3">CHK183-5548</strain>
    </source>
</reference>
<name>A0A9D2PD19_9FIRM</name>
<sequence>MVIPLSNIEPGTRAEIVWIASGPPMAARLDDLGFSPAEIISCVLKKGRRGMSAYLVRGAVIALRYHNAKEIFVRPLEEGNSPAAESSGP</sequence>
<protein>
    <submittedName>
        <fullName evidence="3">Ferrous iron transport protein A</fullName>
    </submittedName>
</protein>
<accession>A0A9D2PD19</accession>
<feature type="domain" description="Ferrous iron transporter FeoA-like" evidence="2">
    <location>
        <begin position="3"/>
        <end position="75"/>
    </location>
</feature>
<reference evidence="3" key="2">
    <citation type="submission" date="2021-04" db="EMBL/GenBank/DDBJ databases">
        <authorList>
            <person name="Gilroy R."/>
        </authorList>
    </citation>
    <scope>NUCLEOTIDE SEQUENCE</scope>
    <source>
        <strain evidence="3">CHK183-5548</strain>
    </source>
</reference>
<dbReference type="GO" id="GO:0046914">
    <property type="term" value="F:transition metal ion binding"/>
    <property type="evidence" value="ECO:0007669"/>
    <property type="project" value="InterPro"/>
</dbReference>
<dbReference type="InterPro" id="IPR038157">
    <property type="entry name" value="FeoA_core_dom"/>
</dbReference>
<dbReference type="EMBL" id="DWWL01000070">
    <property type="protein sequence ID" value="HJC48520.1"/>
    <property type="molecule type" value="Genomic_DNA"/>
</dbReference>
<dbReference type="SMART" id="SM00899">
    <property type="entry name" value="FeoA"/>
    <property type="match status" value="1"/>
</dbReference>
<proteinExistence type="predicted"/>
<keyword evidence="1" id="KW-0408">Iron</keyword>
<dbReference type="InterPro" id="IPR007167">
    <property type="entry name" value="Fe-transptr_FeoA-like"/>
</dbReference>